<dbReference type="InterPro" id="IPR002528">
    <property type="entry name" value="MATE_fam"/>
</dbReference>
<reference evidence="8 9" key="1">
    <citation type="journal article" date="2021" name="Sci. Rep.">
        <title>The genome of the diatom Chaetoceros tenuissimus carries an ancient integrated fragment of an extant virus.</title>
        <authorList>
            <person name="Hongo Y."/>
            <person name="Kimura K."/>
            <person name="Takaki Y."/>
            <person name="Yoshida Y."/>
            <person name="Baba S."/>
            <person name="Kobayashi G."/>
            <person name="Nagasaki K."/>
            <person name="Hano T."/>
            <person name="Tomaru Y."/>
        </authorList>
    </citation>
    <scope>NUCLEOTIDE SEQUENCE [LARGE SCALE GENOMIC DNA]</scope>
    <source>
        <strain evidence="8 9">NIES-3715</strain>
    </source>
</reference>
<dbReference type="Proteomes" id="UP001054902">
    <property type="component" value="Unassembled WGS sequence"/>
</dbReference>
<proteinExistence type="inferred from homology"/>
<keyword evidence="9" id="KW-1185">Reference proteome</keyword>
<feature type="transmembrane region" description="Helical" evidence="6">
    <location>
        <begin position="437"/>
        <end position="457"/>
    </location>
</feature>
<feature type="transmembrane region" description="Helical" evidence="6">
    <location>
        <begin position="291"/>
        <end position="312"/>
    </location>
</feature>
<evidence type="ECO:0000256" key="6">
    <source>
        <dbReference type="SAM" id="Phobius"/>
    </source>
</evidence>
<feature type="transmembrane region" description="Helical" evidence="6">
    <location>
        <begin position="324"/>
        <end position="341"/>
    </location>
</feature>
<evidence type="ECO:0000256" key="2">
    <source>
        <dbReference type="ARBA" id="ARBA00010199"/>
    </source>
</evidence>
<feature type="transmembrane region" description="Helical" evidence="6">
    <location>
        <begin position="371"/>
        <end position="398"/>
    </location>
</feature>
<keyword evidence="5 6" id="KW-0472">Membrane</keyword>
<keyword evidence="4 6" id="KW-1133">Transmembrane helix</keyword>
<dbReference type="GO" id="GO:0042910">
    <property type="term" value="F:xenobiotic transmembrane transporter activity"/>
    <property type="evidence" value="ECO:0007669"/>
    <property type="project" value="InterPro"/>
</dbReference>
<keyword evidence="3 6" id="KW-0812">Transmembrane</keyword>
<feature type="transmembrane region" description="Helical" evidence="6">
    <location>
        <begin position="192"/>
        <end position="214"/>
    </location>
</feature>
<dbReference type="Pfam" id="PF01554">
    <property type="entry name" value="MatE"/>
    <property type="match status" value="1"/>
</dbReference>
<dbReference type="GO" id="GO:0016020">
    <property type="term" value="C:membrane"/>
    <property type="evidence" value="ECO:0007669"/>
    <property type="project" value="UniProtKB-SubCell"/>
</dbReference>
<gene>
    <name evidence="8" type="ORF">CTEN210_00156</name>
</gene>
<feature type="signal peptide" evidence="7">
    <location>
        <begin position="1"/>
        <end position="21"/>
    </location>
</feature>
<dbReference type="InterPro" id="IPR044644">
    <property type="entry name" value="DinF-like"/>
</dbReference>
<feature type="chain" id="PRO_5042173297" description="Protein DETOXIFICATION" evidence="7">
    <location>
        <begin position="22"/>
        <end position="497"/>
    </location>
</feature>
<keyword evidence="7" id="KW-0732">Signal</keyword>
<feature type="transmembrane region" description="Helical" evidence="6">
    <location>
        <begin position="410"/>
        <end position="430"/>
    </location>
</feature>
<evidence type="ECO:0000256" key="5">
    <source>
        <dbReference type="ARBA" id="ARBA00023136"/>
    </source>
</evidence>
<evidence type="ECO:0000256" key="7">
    <source>
        <dbReference type="SAM" id="SignalP"/>
    </source>
</evidence>
<comment type="caution">
    <text evidence="8">The sequence shown here is derived from an EMBL/GenBank/DDBJ whole genome shotgun (WGS) entry which is preliminary data.</text>
</comment>
<evidence type="ECO:0008006" key="10">
    <source>
        <dbReference type="Google" id="ProtNLM"/>
    </source>
</evidence>
<protein>
    <recommendedName>
        <fullName evidence="10">Protein DETOXIFICATION</fullName>
    </recommendedName>
</protein>
<comment type="similarity">
    <text evidence="2">Belongs to the multi antimicrobial extrusion (MATE) (TC 2.A.66.1) family.</text>
</comment>
<evidence type="ECO:0000256" key="1">
    <source>
        <dbReference type="ARBA" id="ARBA00004141"/>
    </source>
</evidence>
<accession>A0AAD3GYP8</accession>
<dbReference type="GO" id="GO:0015297">
    <property type="term" value="F:antiporter activity"/>
    <property type="evidence" value="ECO:0007669"/>
    <property type="project" value="InterPro"/>
</dbReference>
<feature type="transmembrane region" description="Helical" evidence="6">
    <location>
        <begin position="155"/>
        <end position="172"/>
    </location>
</feature>
<dbReference type="EMBL" id="BLLK01000014">
    <property type="protein sequence ID" value="GFH43683.1"/>
    <property type="molecule type" value="Genomic_DNA"/>
</dbReference>
<organism evidence="8 9">
    <name type="scientific">Chaetoceros tenuissimus</name>
    <dbReference type="NCBI Taxonomy" id="426638"/>
    <lineage>
        <taxon>Eukaryota</taxon>
        <taxon>Sar</taxon>
        <taxon>Stramenopiles</taxon>
        <taxon>Ochrophyta</taxon>
        <taxon>Bacillariophyta</taxon>
        <taxon>Coscinodiscophyceae</taxon>
        <taxon>Chaetocerotophycidae</taxon>
        <taxon>Chaetocerotales</taxon>
        <taxon>Chaetocerotaceae</taxon>
        <taxon>Chaetoceros</taxon>
    </lineage>
</organism>
<evidence type="ECO:0000313" key="9">
    <source>
        <dbReference type="Proteomes" id="UP001054902"/>
    </source>
</evidence>
<evidence type="ECO:0000256" key="4">
    <source>
        <dbReference type="ARBA" id="ARBA00022989"/>
    </source>
</evidence>
<comment type="subcellular location">
    <subcellularLocation>
        <location evidence="1">Membrane</location>
        <topology evidence="1">Multi-pass membrane protein</topology>
    </subcellularLocation>
</comment>
<evidence type="ECO:0000313" key="8">
    <source>
        <dbReference type="EMBL" id="GFH43683.1"/>
    </source>
</evidence>
<dbReference type="PANTHER" id="PTHR42893">
    <property type="entry name" value="PROTEIN DETOXIFICATION 44, CHLOROPLASTIC-RELATED"/>
    <property type="match status" value="1"/>
</dbReference>
<dbReference type="AlphaFoldDB" id="A0AAD3GYP8"/>
<evidence type="ECO:0000256" key="3">
    <source>
        <dbReference type="ARBA" id="ARBA00022692"/>
    </source>
</evidence>
<name>A0AAD3GYP8_9STRA</name>
<sequence>MKICLTFSLLVWNLIHRDTLALSISSSPRARTTIPHRFHTKLLKSKQNNASESDSSKSKSGIGSKREMIKFAVPALGIFLSQPLMSNIDNAFVGKTVGTIGLAALSPATICTDQMLYLFSFLSRATTGIVSRAYGSKDTDEESIRAANEAASTPLTFSIICGICLTFFYAILTPRMLEALNVDPVLRPASTAYIHWRGAIATFALVQSVCLSVMLATRDALTPLKIISLGALVNFIGDYVLCVIYPFGVTGAAIATAIATIFSSLKMLQDLHKRNLLPKLRIPNLGKLKELIQYVGPLFIITIARLVGFVSMQRKAMTFGTQNLAAYQICANCMVMFLLFGEPLSQLHQTKLPSFVDKGDKRSIIDTMKSVLTLSLGTIISIGLCSLLTLSIGAGFFTSDVAVQEIVRKAAPSVSIAVMTAILAVTMDGAMLASKDFLFIILIGLLTCCIQLGLLGSCGGINAIFGTFTLRLGLYALAVCSRIFSGSGNLGKVIRQR</sequence>
<dbReference type="PANTHER" id="PTHR42893:SF9">
    <property type="entry name" value="PROTEIN DETOXIFICATION 46, CHLOROPLASTIC"/>
    <property type="match status" value="1"/>
</dbReference>